<evidence type="ECO:0000256" key="1">
    <source>
        <dbReference type="ARBA" id="ARBA00004429"/>
    </source>
</evidence>
<dbReference type="KEGG" id="dfi:AXF13_07105"/>
<evidence type="ECO:0000259" key="10">
    <source>
        <dbReference type="Pfam" id="PF04290"/>
    </source>
</evidence>
<evidence type="ECO:0000256" key="3">
    <source>
        <dbReference type="ARBA" id="ARBA00022475"/>
    </source>
</evidence>
<name>A0A0X8JJG8_9BACT</name>
<evidence type="ECO:0000256" key="9">
    <source>
        <dbReference type="SAM" id="Phobius"/>
    </source>
</evidence>
<dbReference type="GO" id="GO:0015740">
    <property type="term" value="P:C4-dicarboxylate transport"/>
    <property type="evidence" value="ECO:0007669"/>
    <property type="project" value="TreeGrafter"/>
</dbReference>
<evidence type="ECO:0000313" key="12">
    <source>
        <dbReference type="Proteomes" id="UP000069241"/>
    </source>
</evidence>
<evidence type="ECO:0000256" key="8">
    <source>
        <dbReference type="ARBA" id="ARBA00038436"/>
    </source>
</evidence>
<gene>
    <name evidence="11" type="ORF">AXF13_07105</name>
</gene>
<evidence type="ECO:0000256" key="5">
    <source>
        <dbReference type="ARBA" id="ARBA00022692"/>
    </source>
</evidence>
<evidence type="ECO:0000313" key="11">
    <source>
        <dbReference type="EMBL" id="AMD89902.1"/>
    </source>
</evidence>
<dbReference type="PANTHER" id="PTHR35011:SF2">
    <property type="entry name" value="2,3-DIKETO-L-GULONATE TRAP TRANSPORTER SMALL PERMEASE PROTEIN YIAM"/>
    <property type="match status" value="1"/>
</dbReference>
<organism evidence="11 12">
    <name type="scientific">Desulfovibrio fairfieldensis</name>
    <dbReference type="NCBI Taxonomy" id="44742"/>
    <lineage>
        <taxon>Bacteria</taxon>
        <taxon>Pseudomonadati</taxon>
        <taxon>Thermodesulfobacteriota</taxon>
        <taxon>Desulfovibrionia</taxon>
        <taxon>Desulfovibrionales</taxon>
        <taxon>Desulfovibrionaceae</taxon>
        <taxon>Desulfovibrio</taxon>
    </lineage>
</organism>
<dbReference type="RefSeq" id="WP_009301521.1">
    <property type="nucleotide sequence ID" value="NZ_CP014229.1"/>
</dbReference>
<comment type="subcellular location">
    <subcellularLocation>
        <location evidence="1">Cell inner membrane</location>
        <topology evidence="1">Multi-pass membrane protein</topology>
    </subcellularLocation>
</comment>
<dbReference type="AlphaFoldDB" id="A0A0X8JJG8"/>
<dbReference type="InterPro" id="IPR007387">
    <property type="entry name" value="TRAP_DctQ"/>
</dbReference>
<protein>
    <submittedName>
        <fullName evidence="11">TRAP transporter</fullName>
    </submittedName>
</protein>
<proteinExistence type="inferred from homology"/>
<keyword evidence="4" id="KW-0997">Cell inner membrane</keyword>
<dbReference type="GO" id="GO:0005886">
    <property type="term" value="C:plasma membrane"/>
    <property type="evidence" value="ECO:0007669"/>
    <property type="project" value="UniProtKB-SubCell"/>
</dbReference>
<keyword evidence="6 9" id="KW-1133">Transmembrane helix</keyword>
<feature type="transmembrane region" description="Helical" evidence="9">
    <location>
        <begin position="12"/>
        <end position="33"/>
    </location>
</feature>
<evidence type="ECO:0000256" key="7">
    <source>
        <dbReference type="ARBA" id="ARBA00023136"/>
    </source>
</evidence>
<feature type="transmembrane region" description="Helical" evidence="9">
    <location>
        <begin position="45"/>
        <end position="63"/>
    </location>
</feature>
<evidence type="ECO:0000256" key="6">
    <source>
        <dbReference type="ARBA" id="ARBA00022989"/>
    </source>
</evidence>
<accession>A0A0X8JJG8</accession>
<feature type="domain" description="Tripartite ATP-independent periplasmic transporters DctQ component" evidence="10">
    <location>
        <begin position="21"/>
        <end position="152"/>
    </location>
</feature>
<dbReference type="Proteomes" id="UP000069241">
    <property type="component" value="Chromosome"/>
</dbReference>
<dbReference type="PANTHER" id="PTHR35011">
    <property type="entry name" value="2,3-DIKETO-L-GULONATE TRAP TRANSPORTER SMALL PERMEASE PROTEIN YIAM"/>
    <property type="match status" value="1"/>
</dbReference>
<dbReference type="EMBL" id="CP014229">
    <property type="protein sequence ID" value="AMD89902.1"/>
    <property type="molecule type" value="Genomic_DNA"/>
</dbReference>
<keyword evidence="2" id="KW-0813">Transport</keyword>
<dbReference type="InterPro" id="IPR055348">
    <property type="entry name" value="DctQ"/>
</dbReference>
<dbReference type="STRING" id="44742.AXF13_07105"/>
<feature type="transmembrane region" description="Helical" evidence="9">
    <location>
        <begin position="125"/>
        <end position="144"/>
    </location>
</feature>
<keyword evidence="3" id="KW-1003">Cell membrane</keyword>
<feature type="transmembrane region" description="Helical" evidence="9">
    <location>
        <begin position="84"/>
        <end position="105"/>
    </location>
</feature>
<evidence type="ECO:0000256" key="4">
    <source>
        <dbReference type="ARBA" id="ARBA00022519"/>
    </source>
</evidence>
<keyword evidence="7 9" id="KW-0472">Membrane</keyword>
<dbReference type="Pfam" id="PF04290">
    <property type="entry name" value="DctQ"/>
    <property type="match status" value="1"/>
</dbReference>
<sequence length="156" mass="17992">MLRFLDTRFEELLGSLLLAVMVSIAFINVIVRYCTSFSFAWTEELTVNFFVWVVLLGTARSFREGSHLGMNLLYDALPRNARRICYWLGMLLCIAFFGALCWTGTLEVLDEYDLESISESLGIPVWWYTIATPLFSLLIIFRMLQRSCADLRSGNY</sequence>
<dbReference type="GO" id="GO:0022857">
    <property type="term" value="F:transmembrane transporter activity"/>
    <property type="evidence" value="ECO:0007669"/>
    <property type="project" value="TreeGrafter"/>
</dbReference>
<comment type="similarity">
    <text evidence="8">Belongs to the TRAP transporter small permease family.</text>
</comment>
<reference evidence="12" key="1">
    <citation type="submission" date="2016-02" db="EMBL/GenBank/DDBJ databases">
        <authorList>
            <person name="Holder M.E."/>
            <person name="Ajami N.J."/>
            <person name="Petrosino J.F."/>
        </authorList>
    </citation>
    <scope>NUCLEOTIDE SEQUENCE [LARGE SCALE GENOMIC DNA]</scope>
    <source>
        <strain evidence="12">CCUG 45958</strain>
    </source>
</reference>
<evidence type="ECO:0000256" key="2">
    <source>
        <dbReference type="ARBA" id="ARBA00022448"/>
    </source>
</evidence>
<keyword evidence="5 9" id="KW-0812">Transmembrane</keyword>
<keyword evidence="12" id="KW-1185">Reference proteome</keyword>